<evidence type="ECO:0000313" key="5">
    <source>
        <dbReference type="Proteomes" id="UP000807342"/>
    </source>
</evidence>
<sequence length="162" mass="18981">MFMTEERTRLDKPKNLGESATITKTLSQKWATVSDEEKQVYITKAEAEAARRTKEWNEWIAQIDPAVLRKINANRAAAGKQRIIRHTNINGPRRPTTAYLRFFQNFMRENPSIPVKEATQQAAAIWKELPEEKKQPYRNMYEEEKKAYDLEQHAHHKAQESV</sequence>
<dbReference type="AlphaFoldDB" id="A0A9P5XHP5"/>
<dbReference type="Gene3D" id="1.10.30.10">
    <property type="entry name" value="High mobility group box domain"/>
    <property type="match status" value="2"/>
</dbReference>
<keyword evidence="2" id="KW-0539">Nucleus</keyword>
<dbReference type="GO" id="GO:0005634">
    <property type="term" value="C:nucleus"/>
    <property type="evidence" value="ECO:0007669"/>
    <property type="project" value="UniProtKB-UniRule"/>
</dbReference>
<accession>A0A9P5XHP5</accession>
<feature type="DNA-binding region" description="HMG box" evidence="2">
    <location>
        <begin position="92"/>
        <end position="156"/>
    </location>
</feature>
<dbReference type="Proteomes" id="UP000807342">
    <property type="component" value="Unassembled WGS sequence"/>
</dbReference>
<dbReference type="GO" id="GO:0003677">
    <property type="term" value="F:DNA binding"/>
    <property type="evidence" value="ECO:0007669"/>
    <property type="project" value="UniProtKB-UniRule"/>
</dbReference>
<dbReference type="OrthoDB" id="1919336at2759"/>
<dbReference type="Pfam" id="PF09011">
    <property type="entry name" value="HMG_box_2"/>
    <property type="match status" value="1"/>
</dbReference>
<dbReference type="InterPro" id="IPR036910">
    <property type="entry name" value="HMG_box_dom_sf"/>
</dbReference>
<evidence type="ECO:0000313" key="4">
    <source>
        <dbReference type="EMBL" id="KAF9451578.1"/>
    </source>
</evidence>
<organism evidence="4 5">
    <name type="scientific">Macrolepiota fuliginosa MF-IS2</name>
    <dbReference type="NCBI Taxonomy" id="1400762"/>
    <lineage>
        <taxon>Eukaryota</taxon>
        <taxon>Fungi</taxon>
        <taxon>Dikarya</taxon>
        <taxon>Basidiomycota</taxon>
        <taxon>Agaricomycotina</taxon>
        <taxon>Agaricomycetes</taxon>
        <taxon>Agaricomycetidae</taxon>
        <taxon>Agaricales</taxon>
        <taxon>Agaricineae</taxon>
        <taxon>Agaricaceae</taxon>
        <taxon>Macrolepiota</taxon>
    </lineage>
</organism>
<name>A0A9P5XHP5_9AGAR</name>
<proteinExistence type="predicted"/>
<dbReference type="PROSITE" id="PS50118">
    <property type="entry name" value="HMG_BOX_2"/>
    <property type="match status" value="2"/>
</dbReference>
<protein>
    <recommendedName>
        <fullName evidence="3">HMG box domain-containing protein</fullName>
    </recommendedName>
</protein>
<evidence type="ECO:0000256" key="2">
    <source>
        <dbReference type="PROSITE-ProRule" id="PRU00267"/>
    </source>
</evidence>
<evidence type="ECO:0000259" key="3">
    <source>
        <dbReference type="PROSITE" id="PS50118"/>
    </source>
</evidence>
<dbReference type="InterPro" id="IPR050342">
    <property type="entry name" value="HMGB"/>
</dbReference>
<keyword evidence="5" id="KW-1185">Reference proteome</keyword>
<feature type="domain" description="HMG box" evidence="3">
    <location>
        <begin position="92"/>
        <end position="156"/>
    </location>
</feature>
<evidence type="ECO:0000256" key="1">
    <source>
        <dbReference type="ARBA" id="ARBA00023125"/>
    </source>
</evidence>
<keyword evidence="1 2" id="KW-0238">DNA-binding</keyword>
<gene>
    <name evidence="4" type="ORF">P691DRAFT_807432</name>
</gene>
<dbReference type="EMBL" id="MU151083">
    <property type="protein sequence ID" value="KAF9451578.1"/>
    <property type="molecule type" value="Genomic_DNA"/>
</dbReference>
<dbReference type="CDD" id="cd00084">
    <property type="entry name" value="HMG-box_SF"/>
    <property type="match status" value="2"/>
</dbReference>
<dbReference type="PANTHER" id="PTHR48112">
    <property type="entry name" value="HIGH MOBILITY GROUP PROTEIN DSP1"/>
    <property type="match status" value="1"/>
</dbReference>
<dbReference type="Pfam" id="PF00505">
    <property type="entry name" value="HMG_box"/>
    <property type="match status" value="1"/>
</dbReference>
<reference evidence="4" key="1">
    <citation type="submission" date="2020-11" db="EMBL/GenBank/DDBJ databases">
        <authorList>
            <consortium name="DOE Joint Genome Institute"/>
            <person name="Ahrendt S."/>
            <person name="Riley R."/>
            <person name="Andreopoulos W."/>
            <person name="Labutti K."/>
            <person name="Pangilinan J."/>
            <person name="Ruiz-Duenas F.J."/>
            <person name="Barrasa J.M."/>
            <person name="Sanchez-Garcia M."/>
            <person name="Camarero S."/>
            <person name="Miyauchi S."/>
            <person name="Serrano A."/>
            <person name="Linde D."/>
            <person name="Babiker R."/>
            <person name="Drula E."/>
            <person name="Ayuso-Fernandez I."/>
            <person name="Pacheco R."/>
            <person name="Padilla G."/>
            <person name="Ferreira P."/>
            <person name="Barriuso J."/>
            <person name="Kellner H."/>
            <person name="Castanera R."/>
            <person name="Alfaro M."/>
            <person name="Ramirez L."/>
            <person name="Pisabarro A.G."/>
            <person name="Kuo A."/>
            <person name="Tritt A."/>
            <person name="Lipzen A."/>
            <person name="He G."/>
            <person name="Yan M."/>
            <person name="Ng V."/>
            <person name="Cullen D."/>
            <person name="Martin F."/>
            <person name="Rosso M.-N."/>
            <person name="Henrissat B."/>
            <person name="Hibbett D."/>
            <person name="Martinez A.T."/>
            <person name="Grigoriev I.V."/>
        </authorList>
    </citation>
    <scope>NUCLEOTIDE SEQUENCE</scope>
    <source>
        <strain evidence="4">MF-IS2</strain>
    </source>
</reference>
<comment type="caution">
    <text evidence="4">The sequence shown here is derived from an EMBL/GenBank/DDBJ whole genome shotgun (WGS) entry which is preliminary data.</text>
</comment>
<dbReference type="SMART" id="SM00398">
    <property type="entry name" value="HMG"/>
    <property type="match status" value="2"/>
</dbReference>
<feature type="DNA-binding region" description="HMG box" evidence="2">
    <location>
        <begin position="1"/>
        <end position="60"/>
    </location>
</feature>
<feature type="domain" description="HMG box" evidence="3">
    <location>
        <begin position="1"/>
        <end position="60"/>
    </location>
</feature>
<dbReference type="SUPFAM" id="SSF47095">
    <property type="entry name" value="HMG-box"/>
    <property type="match status" value="2"/>
</dbReference>
<dbReference type="InterPro" id="IPR009071">
    <property type="entry name" value="HMG_box_dom"/>
</dbReference>